<organism evidence="6 7">
    <name type="scientific">Lasallia pustulata</name>
    <dbReference type="NCBI Taxonomy" id="136370"/>
    <lineage>
        <taxon>Eukaryota</taxon>
        <taxon>Fungi</taxon>
        <taxon>Dikarya</taxon>
        <taxon>Ascomycota</taxon>
        <taxon>Pezizomycotina</taxon>
        <taxon>Lecanoromycetes</taxon>
        <taxon>OSLEUM clade</taxon>
        <taxon>Umbilicariomycetidae</taxon>
        <taxon>Umbilicariales</taxon>
        <taxon>Umbilicariaceae</taxon>
        <taxon>Lasallia</taxon>
    </lineage>
</organism>
<dbReference type="GO" id="GO:0004497">
    <property type="term" value="F:monooxygenase activity"/>
    <property type="evidence" value="ECO:0007669"/>
    <property type="project" value="UniProtKB-KW"/>
</dbReference>
<evidence type="ECO:0000313" key="7">
    <source>
        <dbReference type="Proteomes" id="UP000192927"/>
    </source>
</evidence>
<evidence type="ECO:0000313" key="6">
    <source>
        <dbReference type="EMBL" id="SLM39440.1"/>
    </source>
</evidence>
<keyword evidence="3" id="KW-0274">FAD</keyword>
<dbReference type="Gene3D" id="3.50.50.60">
    <property type="entry name" value="FAD/NAD(P)-binding domain"/>
    <property type="match status" value="1"/>
</dbReference>
<evidence type="ECO:0000256" key="2">
    <source>
        <dbReference type="ARBA" id="ARBA00022630"/>
    </source>
</evidence>
<evidence type="ECO:0008006" key="8">
    <source>
        <dbReference type="Google" id="ProtNLM"/>
    </source>
</evidence>
<evidence type="ECO:0000256" key="4">
    <source>
        <dbReference type="ARBA" id="ARBA00023002"/>
    </source>
</evidence>
<accession>A0A1W5D8X2</accession>
<reference evidence="7" key="1">
    <citation type="submission" date="2017-03" db="EMBL/GenBank/DDBJ databases">
        <authorList>
            <person name="Sharma R."/>
            <person name="Thines M."/>
        </authorList>
    </citation>
    <scope>NUCLEOTIDE SEQUENCE [LARGE SCALE GENOMIC DNA]</scope>
</reference>
<dbReference type="InterPro" id="IPR036188">
    <property type="entry name" value="FAD/NAD-bd_sf"/>
</dbReference>
<dbReference type="Proteomes" id="UP000192927">
    <property type="component" value="Unassembled WGS sequence"/>
</dbReference>
<protein>
    <recommendedName>
        <fullName evidence="8">FAD-binding domain-containing protein</fullName>
    </recommendedName>
</protein>
<keyword evidence="4" id="KW-0560">Oxidoreductase</keyword>
<keyword evidence="5" id="KW-0503">Monooxygenase</keyword>
<comment type="cofactor">
    <cofactor evidence="1">
        <name>FAD</name>
        <dbReference type="ChEBI" id="CHEBI:57692"/>
    </cofactor>
</comment>
<evidence type="ECO:0000256" key="3">
    <source>
        <dbReference type="ARBA" id="ARBA00022827"/>
    </source>
</evidence>
<keyword evidence="2" id="KW-0285">Flavoprotein</keyword>
<dbReference type="PANTHER" id="PTHR47178">
    <property type="entry name" value="MONOOXYGENASE, FAD-BINDING"/>
    <property type="match status" value="1"/>
</dbReference>
<sequence>MAVHPEGIWSWISILDVEDPSKPETWTFQLMPSWPRDAKHDGQTRFSNDALLAAVKSKTSIFADPIKSANEWVPEGTYVHMNRVSYWRPIPWGNRKGSVTLAGDAAHPTAFRLNYAVADATRYIGALEAANTSDSSLDKAVSSYDKDIIARGGDEVRVSEDQHGDGVSVGESYEIALEVPPSHDDVVPYDSLIESAWLGSS</sequence>
<dbReference type="PANTHER" id="PTHR47178:SF2">
    <property type="entry name" value="FAD-BINDING DOMAIN-CONTAINING PROTEIN"/>
    <property type="match status" value="1"/>
</dbReference>
<name>A0A1W5D8X2_9LECA</name>
<proteinExistence type="predicted"/>
<evidence type="ECO:0000256" key="1">
    <source>
        <dbReference type="ARBA" id="ARBA00001974"/>
    </source>
</evidence>
<dbReference type="EMBL" id="FWEW01003505">
    <property type="protein sequence ID" value="SLM39440.1"/>
    <property type="molecule type" value="Genomic_DNA"/>
</dbReference>
<keyword evidence="7" id="KW-1185">Reference proteome</keyword>
<evidence type="ECO:0000256" key="5">
    <source>
        <dbReference type="ARBA" id="ARBA00023033"/>
    </source>
</evidence>
<dbReference type="AlphaFoldDB" id="A0A1W5D8X2"/>